<dbReference type="Proteomes" id="UP000054529">
    <property type="component" value="Unassembled WGS sequence"/>
</dbReference>
<evidence type="ECO:0000313" key="1">
    <source>
        <dbReference type="EMBL" id="KIE63910.1"/>
    </source>
</evidence>
<comment type="caution">
    <text evidence="1">The sequence shown here is derived from an EMBL/GenBank/DDBJ whole genome shotgun (WGS) entry which is preliminary data.</text>
</comment>
<gene>
    <name evidence="1" type="ORF">P689_12279</name>
</gene>
<evidence type="ECO:0000313" key="2">
    <source>
        <dbReference type="Proteomes" id="UP000054529"/>
    </source>
</evidence>
<dbReference type="HOGENOM" id="CLU_3306545_0_0_6"/>
<accession>A0A0C1VJ96</accession>
<proteinExistence type="predicted"/>
<dbReference type="EMBL" id="AWXV01000004">
    <property type="protein sequence ID" value="KIE63910.1"/>
    <property type="molecule type" value="Genomic_DNA"/>
</dbReference>
<reference evidence="1 2" key="1">
    <citation type="journal article" date="2014" name="G3 (Bethesda)">
        <title>Genome sequence of Candidatus Riesia pediculischaeffi, endosymbiont of chimpanzee lice, and genomic comparison of recently acquired endosymbionts from human and chimpanzee lice.</title>
        <authorList>
            <person name="Boyd B.M."/>
            <person name="Allen J.M."/>
            <person name="de Crecy-Lagard V."/>
            <person name="Reed D.L."/>
        </authorList>
    </citation>
    <scope>NUCLEOTIDE SEQUENCE [LARGE SCALE GENOMIC DNA]</scope>
    <source>
        <strain evidence="1 2">PTSU</strain>
    </source>
</reference>
<sequence length="39" mass="4488">MVLITRAKTDTIITKHRVVFVENNIKKNGVVVTKKHVKE</sequence>
<organism evidence="1 2">
    <name type="scientific">Candidatus Riesia pediculischaeffi PTSU</name>
    <dbReference type="NCBI Taxonomy" id="1401651"/>
    <lineage>
        <taxon>Bacteria</taxon>
        <taxon>Pseudomonadati</taxon>
        <taxon>Pseudomonadota</taxon>
        <taxon>Gammaproteobacteria</taxon>
        <taxon>Enterobacterales</taxon>
        <taxon>Enterobacteriaceae</taxon>
        <taxon>Candidatus Riesia</taxon>
    </lineage>
</organism>
<name>A0A0C1VJ96_9ENTR</name>
<dbReference type="AlphaFoldDB" id="A0A0C1VJ96"/>
<protein>
    <submittedName>
        <fullName evidence="1">Uncharacterized protein</fullName>
    </submittedName>
</protein>